<protein>
    <recommendedName>
        <fullName evidence="8">tRNA(Ile)-lysidine synthase</fullName>
        <ecNumber evidence="8">6.3.4.19</ecNumber>
    </recommendedName>
    <alternativeName>
        <fullName evidence="8">tRNA(Ile)-2-lysyl-cytidine synthase</fullName>
    </alternativeName>
    <alternativeName>
        <fullName evidence="8">tRNA(Ile)-lysidine synthetase</fullName>
    </alternativeName>
</protein>
<dbReference type="PANTHER" id="PTHR43033">
    <property type="entry name" value="TRNA(ILE)-LYSIDINE SYNTHASE-RELATED"/>
    <property type="match status" value="1"/>
</dbReference>
<dbReference type="NCBIfam" id="TIGR02433">
    <property type="entry name" value="lysidine_TilS_C"/>
    <property type="match status" value="1"/>
</dbReference>
<organism evidence="10 11">
    <name type="scientific">Corallincola spongiicola</name>
    <dbReference type="NCBI Taxonomy" id="2520508"/>
    <lineage>
        <taxon>Bacteria</taxon>
        <taxon>Pseudomonadati</taxon>
        <taxon>Pseudomonadota</taxon>
        <taxon>Gammaproteobacteria</taxon>
        <taxon>Alteromonadales</taxon>
        <taxon>Psychromonadaceae</taxon>
        <taxon>Corallincola</taxon>
    </lineage>
</organism>
<dbReference type="EC" id="6.3.4.19" evidence="8"/>
<dbReference type="InterPro" id="IPR014729">
    <property type="entry name" value="Rossmann-like_a/b/a_fold"/>
</dbReference>
<comment type="caution">
    <text evidence="10">The sequence shown here is derived from an EMBL/GenBank/DDBJ whole genome shotgun (WGS) entry which is preliminary data.</text>
</comment>
<evidence type="ECO:0000256" key="5">
    <source>
        <dbReference type="ARBA" id="ARBA00022741"/>
    </source>
</evidence>
<keyword evidence="2 8" id="KW-0963">Cytoplasm</keyword>
<keyword evidence="4 8" id="KW-0819">tRNA processing</keyword>
<dbReference type="InterPro" id="IPR012795">
    <property type="entry name" value="tRNA_Ile_lys_synt_N"/>
</dbReference>
<comment type="catalytic activity">
    <reaction evidence="7 8">
        <text>cytidine(34) in tRNA(Ile2) + L-lysine + ATP = lysidine(34) in tRNA(Ile2) + AMP + diphosphate + H(+)</text>
        <dbReference type="Rhea" id="RHEA:43744"/>
        <dbReference type="Rhea" id="RHEA-COMP:10625"/>
        <dbReference type="Rhea" id="RHEA-COMP:10670"/>
        <dbReference type="ChEBI" id="CHEBI:15378"/>
        <dbReference type="ChEBI" id="CHEBI:30616"/>
        <dbReference type="ChEBI" id="CHEBI:32551"/>
        <dbReference type="ChEBI" id="CHEBI:33019"/>
        <dbReference type="ChEBI" id="CHEBI:82748"/>
        <dbReference type="ChEBI" id="CHEBI:83665"/>
        <dbReference type="ChEBI" id="CHEBI:456215"/>
        <dbReference type="EC" id="6.3.4.19"/>
    </reaction>
</comment>
<dbReference type="SUPFAM" id="SSF82829">
    <property type="entry name" value="MesJ substrate recognition domain-like"/>
    <property type="match status" value="1"/>
</dbReference>
<keyword evidence="6 8" id="KW-0067">ATP-binding</keyword>
<gene>
    <name evidence="8 10" type="primary">tilS</name>
    <name evidence="10" type="ORF">EXY25_14635</name>
</gene>
<keyword evidence="5 8" id="KW-0547">Nucleotide-binding</keyword>
<dbReference type="InterPro" id="IPR012796">
    <property type="entry name" value="Lysidine-tRNA-synth_C"/>
</dbReference>
<accession>A0ABY1WMY2</accession>
<dbReference type="EMBL" id="SHLY01000005">
    <property type="protein sequence ID" value="TAA43775.1"/>
    <property type="molecule type" value="Genomic_DNA"/>
</dbReference>
<dbReference type="Gene3D" id="1.20.59.20">
    <property type="match status" value="1"/>
</dbReference>
<evidence type="ECO:0000313" key="10">
    <source>
        <dbReference type="EMBL" id="TAA43775.1"/>
    </source>
</evidence>
<dbReference type="InterPro" id="IPR012094">
    <property type="entry name" value="tRNA_Ile_lys_synt"/>
</dbReference>
<dbReference type="HAMAP" id="MF_01161">
    <property type="entry name" value="tRNA_Ile_lys_synt"/>
    <property type="match status" value="1"/>
</dbReference>
<dbReference type="NCBIfam" id="TIGR02432">
    <property type="entry name" value="lysidine_TilS_N"/>
    <property type="match status" value="1"/>
</dbReference>
<evidence type="ECO:0000256" key="6">
    <source>
        <dbReference type="ARBA" id="ARBA00022840"/>
    </source>
</evidence>
<evidence type="ECO:0000256" key="1">
    <source>
        <dbReference type="ARBA" id="ARBA00004496"/>
    </source>
</evidence>
<comment type="domain">
    <text evidence="8">The N-terminal region contains the highly conserved SGGXDS motif, predicted to be a P-loop motif involved in ATP binding.</text>
</comment>
<dbReference type="InterPro" id="IPR015262">
    <property type="entry name" value="tRNA_Ile_lys_synt_subst-bd"/>
</dbReference>
<dbReference type="Pfam" id="PF11734">
    <property type="entry name" value="TilS_C"/>
    <property type="match status" value="1"/>
</dbReference>
<keyword evidence="11" id="KW-1185">Reference proteome</keyword>
<evidence type="ECO:0000256" key="8">
    <source>
        <dbReference type="HAMAP-Rule" id="MF_01161"/>
    </source>
</evidence>
<dbReference type="Pfam" id="PF01171">
    <property type="entry name" value="ATP_bind_3"/>
    <property type="match status" value="1"/>
</dbReference>
<evidence type="ECO:0000259" key="9">
    <source>
        <dbReference type="SMART" id="SM00977"/>
    </source>
</evidence>
<reference evidence="11" key="1">
    <citation type="submission" date="2019-02" db="EMBL/GenBank/DDBJ databases">
        <title>Draft genome sequence of Muricauda sp. 176CP4-71.</title>
        <authorList>
            <person name="Park J.-S."/>
        </authorList>
    </citation>
    <scope>NUCLEOTIDE SEQUENCE [LARGE SCALE GENOMIC DNA]</scope>
    <source>
        <strain evidence="11">176GS2-150</strain>
    </source>
</reference>
<proteinExistence type="inferred from homology"/>
<dbReference type="Pfam" id="PF09179">
    <property type="entry name" value="TilS"/>
    <property type="match status" value="1"/>
</dbReference>
<feature type="binding site" evidence="8">
    <location>
        <begin position="30"/>
        <end position="35"/>
    </location>
    <ligand>
        <name>ATP</name>
        <dbReference type="ChEBI" id="CHEBI:30616"/>
    </ligand>
</feature>
<evidence type="ECO:0000256" key="7">
    <source>
        <dbReference type="ARBA" id="ARBA00048539"/>
    </source>
</evidence>
<dbReference type="SMART" id="SM00977">
    <property type="entry name" value="TilS_C"/>
    <property type="match status" value="1"/>
</dbReference>
<evidence type="ECO:0000256" key="2">
    <source>
        <dbReference type="ARBA" id="ARBA00022490"/>
    </source>
</evidence>
<dbReference type="Proteomes" id="UP000292544">
    <property type="component" value="Unassembled WGS sequence"/>
</dbReference>
<dbReference type="SUPFAM" id="SSF52402">
    <property type="entry name" value="Adenine nucleotide alpha hydrolases-like"/>
    <property type="match status" value="1"/>
</dbReference>
<dbReference type="Gene3D" id="3.40.50.620">
    <property type="entry name" value="HUPs"/>
    <property type="match status" value="1"/>
</dbReference>
<dbReference type="SUPFAM" id="SSF56037">
    <property type="entry name" value="PheT/TilS domain"/>
    <property type="match status" value="1"/>
</dbReference>
<comment type="subcellular location">
    <subcellularLocation>
        <location evidence="1 8">Cytoplasm</location>
    </subcellularLocation>
</comment>
<sequence length="451" mass="50888">MASALKSIFKQQVEALITQVEATSVWVSLSGGLDSVVLMHLLANWHVDNACSLPMSAIHVDHGLSKNAQAWAQFCEAQCQQLSLPVKICQVRPKQGPRLSLEAEAREARYNAIQQQLPKRALLLTAHHLNDQSETFLQRLQRGSGPSGLSAMATVSELKPGLMVGRPLLSVSRDELAEYAEQQGLHWVEDESNQDLLFDRNFLRHQVLPLLRQRWPSIDRTMARSARLCAEQELLLQEFVAADLAAAVSCENALNITYLRELTPLRQAYLLRSWLKQQGAQMPSEAQLSNMLSSLLVERQDASPEVCWSGCCVRRYRHQLYLVEQQSARDLTSLILPWDCRSSLVLPYGLGTLEVTRQVQGTADIPTLKLPQNECVSVRFRSGNPTCRPHGRKGSRPLKKLFHEYRVPPWQRESVPLIYYDDELVAAVGLWICEEFAQIEGEGVRLRLSRP</sequence>
<name>A0ABY1WMY2_9GAMM</name>
<evidence type="ECO:0000256" key="3">
    <source>
        <dbReference type="ARBA" id="ARBA00022598"/>
    </source>
</evidence>
<evidence type="ECO:0000256" key="4">
    <source>
        <dbReference type="ARBA" id="ARBA00022694"/>
    </source>
</evidence>
<dbReference type="InterPro" id="IPR011063">
    <property type="entry name" value="TilS/TtcA_N"/>
</dbReference>
<dbReference type="PANTHER" id="PTHR43033:SF1">
    <property type="entry name" value="TRNA(ILE)-LYSIDINE SYNTHASE-RELATED"/>
    <property type="match status" value="1"/>
</dbReference>
<comment type="similarity">
    <text evidence="8">Belongs to the tRNA(Ile)-lysidine synthase family.</text>
</comment>
<evidence type="ECO:0000313" key="11">
    <source>
        <dbReference type="Proteomes" id="UP000292544"/>
    </source>
</evidence>
<feature type="domain" description="Lysidine-tRNA(Ile) synthetase C-terminal" evidence="9">
    <location>
        <begin position="376"/>
        <end position="448"/>
    </location>
</feature>
<comment type="function">
    <text evidence="8">Ligates lysine onto the cytidine present at position 34 of the AUA codon-specific tRNA(Ile) that contains the anticodon CAU, in an ATP-dependent manner. Cytidine is converted to lysidine, thus changing the amino acid specificity of the tRNA from methionine to isoleucine.</text>
</comment>
<dbReference type="RefSeq" id="WP_130567326.1">
    <property type="nucleotide sequence ID" value="NZ_SHLY01000005.1"/>
</dbReference>
<dbReference type="CDD" id="cd01992">
    <property type="entry name" value="TilS_N"/>
    <property type="match status" value="1"/>
</dbReference>
<keyword evidence="3 8" id="KW-0436">Ligase</keyword>